<sequence length="127" mass="14106">MMENPEELPRTNVRENVKCQIPCLGMTTVKCKFGPHLLVSVDVYGSSEELKTPRTTIKLEDLPVTLKLLGSQFILSGVAARQPGHYVAYCRRATGHWEVFNDLSKSVKGTTATELIQPVLLMYAAID</sequence>
<dbReference type="EMBL" id="JAHWGI010000727">
    <property type="protein sequence ID" value="KAK3917483.1"/>
    <property type="molecule type" value="Genomic_DNA"/>
</dbReference>
<reference evidence="1" key="2">
    <citation type="journal article" date="2023" name="BMC Genomics">
        <title>Pest status, molecular evolution, and epigenetic factors derived from the genome assembly of Frankliniella fusca, a thysanopteran phytovirus vector.</title>
        <authorList>
            <person name="Catto M.A."/>
            <person name="Labadie P.E."/>
            <person name="Jacobson A.L."/>
            <person name="Kennedy G.G."/>
            <person name="Srinivasan R."/>
            <person name="Hunt B.G."/>
        </authorList>
    </citation>
    <scope>NUCLEOTIDE SEQUENCE</scope>
    <source>
        <strain evidence="1">PL_HMW_Pooled</strain>
    </source>
</reference>
<gene>
    <name evidence="1" type="ORF">KUF71_026178</name>
</gene>
<proteinExistence type="predicted"/>
<evidence type="ECO:0000313" key="2">
    <source>
        <dbReference type="Proteomes" id="UP001219518"/>
    </source>
</evidence>
<accession>A0AAE1HAM0</accession>
<evidence type="ECO:0000313" key="1">
    <source>
        <dbReference type="EMBL" id="KAK3917483.1"/>
    </source>
</evidence>
<organism evidence="1 2">
    <name type="scientific">Frankliniella fusca</name>
    <dbReference type="NCBI Taxonomy" id="407009"/>
    <lineage>
        <taxon>Eukaryota</taxon>
        <taxon>Metazoa</taxon>
        <taxon>Ecdysozoa</taxon>
        <taxon>Arthropoda</taxon>
        <taxon>Hexapoda</taxon>
        <taxon>Insecta</taxon>
        <taxon>Pterygota</taxon>
        <taxon>Neoptera</taxon>
        <taxon>Paraneoptera</taxon>
        <taxon>Thysanoptera</taxon>
        <taxon>Terebrantia</taxon>
        <taxon>Thripoidea</taxon>
        <taxon>Thripidae</taxon>
        <taxon>Frankliniella</taxon>
    </lineage>
</organism>
<reference evidence="1" key="1">
    <citation type="submission" date="2021-07" db="EMBL/GenBank/DDBJ databases">
        <authorList>
            <person name="Catto M.A."/>
            <person name="Jacobson A."/>
            <person name="Kennedy G."/>
            <person name="Labadie P."/>
            <person name="Hunt B.G."/>
            <person name="Srinivasan R."/>
        </authorList>
    </citation>
    <scope>NUCLEOTIDE SEQUENCE</scope>
    <source>
        <strain evidence="1">PL_HMW_Pooled</strain>
        <tissue evidence="1">Head</tissue>
    </source>
</reference>
<protein>
    <submittedName>
        <fullName evidence="1">120.7 kDa protein in NOF-FB transposable element</fullName>
    </submittedName>
</protein>
<keyword evidence="2" id="KW-1185">Reference proteome</keyword>
<dbReference type="AlphaFoldDB" id="A0AAE1HAM0"/>
<name>A0AAE1HAM0_9NEOP</name>
<dbReference type="Proteomes" id="UP001219518">
    <property type="component" value="Unassembled WGS sequence"/>
</dbReference>
<comment type="caution">
    <text evidence="1">The sequence shown here is derived from an EMBL/GenBank/DDBJ whole genome shotgun (WGS) entry which is preliminary data.</text>
</comment>